<dbReference type="EMBL" id="JADFTS010000003">
    <property type="protein sequence ID" value="KAF9617069.1"/>
    <property type="molecule type" value="Genomic_DNA"/>
</dbReference>
<name>A0A835IH52_9MAGN</name>
<feature type="compositionally biased region" description="Basic and acidic residues" evidence="1">
    <location>
        <begin position="40"/>
        <end position="56"/>
    </location>
</feature>
<evidence type="ECO:0000313" key="3">
    <source>
        <dbReference type="Proteomes" id="UP000631114"/>
    </source>
</evidence>
<evidence type="ECO:0000256" key="1">
    <source>
        <dbReference type="SAM" id="MobiDB-lite"/>
    </source>
</evidence>
<feature type="region of interest" description="Disordered" evidence="1">
    <location>
        <begin position="19"/>
        <end position="84"/>
    </location>
</feature>
<evidence type="ECO:0000313" key="2">
    <source>
        <dbReference type="EMBL" id="KAF9617069.1"/>
    </source>
</evidence>
<sequence>MEKKKEIESSIEEMVEIMKEGHVGGQGKRTDTTTTTAEGVEGREGKGDDKKGEDGNKLFVEIKGLPHQQVPQPPDFSTEELEQM</sequence>
<accession>A0A835IH52</accession>
<gene>
    <name evidence="2" type="ORF">IFM89_033174</name>
</gene>
<protein>
    <submittedName>
        <fullName evidence="2">Uncharacterized protein</fullName>
    </submittedName>
</protein>
<reference evidence="2 3" key="1">
    <citation type="submission" date="2020-10" db="EMBL/GenBank/DDBJ databases">
        <title>The Coptis chinensis genome and diversification of protoberbering-type alkaloids.</title>
        <authorList>
            <person name="Wang B."/>
            <person name="Shu S."/>
            <person name="Song C."/>
            <person name="Liu Y."/>
        </authorList>
    </citation>
    <scope>NUCLEOTIDE SEQUENCE [LARGE SCALE GENOMIC DNA]</scope>
    <source>
        <strain evidence="2">HL-2020</strain>
        <tissue evidence="2">Leaf</tissue>
    </source>
</reference>
<dbReference type="AlphaFoldDB" id="A0A835IH52"/>
<proteinExistence type="predicted"/>
<organism evidence="2 3">
    <name type="scientific">Coptis chinensis</name>
    <dbReference type="NCBI Taxonomy" id="261450"/>
    <lineage>
        <taxon>Eukaryota</taxon>
        <taxon>Viridiplantae</taxon>
        <taxon>Streptophyta</taxon>
        <taxon>Embryophyta</taxon>
        <taxon>Tracheophyta</taxon>
        <taxon>Spermatophyta</taxon>
        <taxon>Magnoliopsida</taxon>
        <taxon>Ranunculales</taxon>
        <taxon>Ranunculaceae</taxon>
        <taxon>Coptidoideae</taxon>
        <taxon>Coptis</taxon>
    </lineage>
</organism>
<dbReference type="Proteomes" id="UP000631114">
    <property type="component" value="Unassembled WGS sequence"/>
</dbReference>
<keyword evidence="3" id="KW-1185">Reference proteome</keyword>
<comment type="caution">
    <text evidence="2">The sequence shown here is derived from an EMBL/GenBank/DDBJ whole genome shotgun (WGS) entry which is preliminary data.</text>
</comment>